<reference evidence="9 10" key="1">
    <citation type="submission" date="2023-11" db="EMBL/GenBank/DDBJ databases">
        <title>Draft genome of Azohydromonas lata strain H1 (DSM1123), a polyhydroxyalkanoate producer.</title>
        <authorList>
            <person name="Traversa D."/>
            <person name="D'Addabbo P."/>
            <person name="Pazzani C."/>
            <person name="Manzari C."/>
            <person name="Chiara M."/>
            <person name="Scrascia M."/>
        </authorList>
    </citation>
    <scope>NUCLEOTIDE SEQUENCE [LARGE SCALE GENOMIC DNA]</scope>
    <source>
        <strain evidence="9 10">H1</strain>
    </source>
</reference>
<proteinExistence type="predicted"/>
<evidence type="ECO:0000256" key="4">
    <source>
        <dbReference type="ARBA" id="ARBA00023267"/>
    </source>
</evidence>
<dbReference type="Gene3D" id="3.30.930.10">
    <property type="entry name" value="Bira Bifunctional Protein, Domain 2"/>
    <property type="match status" value="1"/>
</dbReference>
<dbReference type="EMBL" id="JAXOJX010000008">
    <property type="protein sequence ID" value="MDZ5456354.1"/>
    <property type="molecule type" value="Genomic_DNA"/>
</dbReference>
<dbReference type="RefSeq" id="WP_066330548.1">
    <property type="nucleotide sequence ID" value="NZ_JAXOJX010000008.1"/>
</dbReference>
<evidence type="ECO:0000256" key="7">
    <source>
        <dbReference type="SAM" id="MobiDB-lite"/>
    </source>
</evidence>
<evidence type="ECO:0000256" key="6">
    <source>
        <dbReference type="ARBA" id="ARBA00047846"/>
    </source>
</evidence>
<evidence type="ECO:0000259" key="8">
    <source>
        <dbReference type="PROSITE" id="PS51733"/>
    </source>
</evidence>
<gene>
    <name evidence="9" type="ORF">SM757_07185</name>
</gene>
<name>A0ABU5IBW3_9BURK</name>
<dbReference type="PANTHER" id="PTHR12835">
    <property type="entry name" value="BIOTIN PROTEIN LIGASE"/>
    <property type="match status" value="1"/>
</dbReference>
<comment type="caution">
    <text evidence="9">The sequence shown here is derived from an EMBL/GenBank/DDBJ whole genome shotgun (WGS) entry which is preliminary data.</text>
</comment>
<dbReference type="SUPFAM" id="SSF55681">
    <property type="entry name" value="Class II aaRS and biotin synthetases"/>
    <property type="match status" value="1"/>
</dbReference>
<dbReference type="GO" id="GO:0004077">
    <property type="term" value="F:biotin--[biotin carboxyl-carrier protein] ligase activity"/>
    <property type="evidence" value="ECO:0007669"/>
    <property type="project" value="UniProtKB-EC"/>
</dbReference>
<dbReference type="InterPro" id="IPR008988">
    <property type="entry name" value="Transcriptional_repressor_C"/>
</dbReference>
<protein>
    <recommendedName>
        <fullName evidence="5">biotin--[biotin carboxyl-carrier protein] ligase</fullName>
        <ecNumber evidence="5">6.3.4.15</ecNumber>
    </recommendedName>
</protein>
<dbReference type="Gene3D" id="2.30.30.100">
    <property type="match status" value="1"/>
</dbReference>
<dbReference type="InterPro" id="IPR004143">
    <property type="entry name" value="BPL_LPL_catalytic"/>
</dbReference>
<evidence type="ECO:0000256" key="5">
    <source>
        <dbReference type="ARBA" id="ARBA00024227"/>
    </source>
</evidence>
<dbReference type="Pfam" id="PF02237">
    <property type="entry name" value="BPL_C"/>
    <property type="match status" value="1"/>
</dbReference>
<organism evidence="9 10">
    <name type="scientific">Azohydromonas lata</name>
    <dbReference type="NCBI Taxonomy" id="45677"/>
    <lineage>
        <taxon>Bacteria</taxon>
        <taxon>Pseudomonadati</taxon>
        <taxon>Pseudomonadota</taxon>
        <taxon>Betaproteobacteria</taxon>
        <taxon>Burkholderiales</taxon>
        <taxon>Sphaerotilaceae</taxon>
        <taxon>Azohydromonas</taxon>
    </lineage>
</organism>
<dbReference type="Proteomes" id="UP001293718">
    <property type="component" value="Unassembled WGS sequence"/>
</dbReference>
<evidence type="ECO:0000256" key="3">
    <source>
        <dbReference type="ARBA" id="ARBA00022840"/>
    </source>
</evidence>
<evidence type="ECO:0000256" key="2">
    <source>
        <dbReference type="ARBA" id="ARBA00022741"/>
    </source>
</evidence>
<keyword evidence="4" id="KW-0092">Biotin</keyword>
<keyword evidence="2" id="KW-0547">Nucleotide-binding</keyword>
<dbReference type="SUPFAM" id="SSF50037">
    <property type="entry name" value="C-terminal domain of transcriptional repressors"/>
    <property type="match status" value="1"/>
</dbReference>
<dbReference type="NCBIfam" id="TIGR00121">
    <property type="entry name" value="birA_ligase"/>
    <property type="match status" value="1"/>
</dbReference>
<evidence type="ECO:0000256" key="1">
    <source>
        <dbReference type="ARBA" id="ARBA00022598"/>
    </source>
</evidence>
<dbReference type="EC" id="6.3.4.15" evidence="5"/>
<dbReference type="Pfam" id="PF03099">
    <property type="entry name" value="BPL_LplA_LipB"/>
    <property type="match status" value="1"/>
</dbReference>
<feature type="domain" description="BPL/LPL catalytic" evidence="8">
    <location>
        <begin position="55"/>
        <end position="234"/>
    </location>
</feature>
<keyword evidence="1 9" id="KW-0436">Ligase</keyword>
<dbReference type="PANTHER" id="PTHR12835:SF5">
    <property type="entry name" value="BIOTIN--PROTEIN LIGASE"/>
    <property type="match status" value="1"/>
</dbReference>
<accession>A0ABU5IBW3</accession>
<dbReference type="CDD" id="cd16442">
    <property type="entry name" value="BPL"/>
    <property type="match status" value="1"/>
</dbReference>
<dbReference type="InterPro" id="IPR003142">
    <property type="entry name" value="BPL_C"/>
</dbReference>
<feature type="region of interest" description="Disordered" evidence="7">
    <location>
        <begin position="50"/>
        <end position="78"/>
    </location>
</feature>
<evidence type="ECO:0000313" key="10">
    <source>
        <dbReference type="Proteomes" id="UP001293718"/>
    </source>
</evidence>
<evidence type="ECO:0000313" key="9">
    <source>
        <dbReference type="EMBL" id="MDZ5456354.1"/>
    </source>
</evidence>
<keyword evidence="10" id="KW-1185">Reference proteome</keyword>
<dbReference type="PROSITE" id="PS51733">
    <property type="entry name" value="BPL_LPL_CATALYTIC"/>
    <property type="match status" value="1"/>
</dbReference>
<sequence length="311" mass="33529">MNESRLHWQAETLWRQLQPLLPGLCVEVVAHADSTNTRLLERARLSGGGRHERALYRSPEALPSRGEPPTPLGRRADDTQPCLLVAEHQTRGRGRLGRNWQSTPGASLTFSLSLPYEPADWSGLSLSVGVALADALDPLAPGQAPRIALKWPNDLWLLDPAVVGRKLGGVLIETVAVGRQRMAVIGVGLNLLPQPVRDVANGFASLNELEVDITPPDVLHRVALALVEALRQHEREGFKPFAERYARRDLLLDRPVTTTAPALEGTARGVAEDGALLVETAQGLQRLSSGEVSVRLSGQADPAAAAADDQC</sequence>
<comment type="catalytic activity">
    <reaction evidence="6">
        <text>biotin + L-lysyl-[protein] + ATP = N(6)-biotinyl-L-lysyl-[protein] + AMP + diphosphate + H(+)</text>
        <dbReference type="Rhea" id="RHEA:11756"/>
        <dbReference type="Rhea" id="RHEA-COMP:9752"/>
        <dbReference type="Rhea" id="RHEA-COMP:10505"/>
        <dbReference type="ChEBI" id="CHEBI:15378"/>
        <dbReference type="ChEBI" id="CHEBI:29969"/>
        <dbReference type="ChEBI" id="CHEBI:30616"/>
        <dbReference type="ChEBI" id="CHEBI:33019"/>
        <dbReference type="ChEBI" id="CHEBI:57586"/>
        <dbReference type="ChEBI" id="CHEBI:83144"/>
        <dbReference type="ChEBI" id="CHEBI:456215"/>
        <dbReference type="EC" id="6.3.4.15"/>
    </reaction>
</comment>
<dbReference type="InterPro" id="IPR045864">
    <property type="entry name" value="aa-tRNA-synth_II/BPL/LPL"/>
</dbReference>
<keyword evidence="3" id="KW-0067">ATP-binding</keyword>
<dbReference type="InterPro" id="IPR004408">
    <property type="entry name" value="Biotin_CoA_COase_ligase"/>
</dbReference>